<reference evidence="2 3" key="1">
    <citation type="journal article" date="2012" name="Genome Biol.">
        <title>Genome and low-iron response of an oceanic diatom adapted to chronic iron limitation.</title>
        <authorList>
            <person name="Lommer M."/>
            <person name="Specht M."/>
            <person name="Roy A.S."/>
            <person name="Kraemer L."/>
            <person name="Andreson R."/>
            <person name="Gutowska M.A."/>
            <person name="Wolf J."/>
            <person name="Bergner S.V."/>
            <person name="Schilhabel M.B."/>
            <person name="Klostermeier U.C."/>
            <person name="Beiko R.G."/>
            <person name="Rosenstiel P."/>
            <person name="Hippler M."/>
            <person name="Laroche J."/>
        </authorList>
    </citation>
    <scope>NUCLEOTIDE SEQUENCE [LARGE SCALE GENOMIC DNA]</scope>
    <source>
        <strain evidence="2 3">CCMP1005</strain>
    </source>
</reference>
<feature type="region of interest" description="Disordered" evidence="1">
    <location>
        <begin position="86"/>
        <end position="306"/>
    </location>
</feature>
<evidence type="ECO:0000313" key="3">
    <source>
        <dbReference type="Proteomes" id="UP000266841"/>
    </source>
</evidence>
<feature type="compositionally biased region" description="Polar residues" evidence="1">
    <location>
        <begin position="135"/>
        <end position="156"/>
    </location>
</feature>
<feature type="compositionally biased region" description="Low complexity" evidence="1">
    <location>
        <begin position="246"/>
        <end position="266"/>
    </location>
</feature>
<proteinExistence type="predicted"/>
<comment type="caution">
    <text evidence="2">The sequence shown here is derived from an EMBL/GenBank/DDBJ whole genome shotgun (WGS) entry which is preliminary data.</text>
</comment>
<evidence type="ECO:0000256" key="1">
    <source>
        <dbReference type="SAM" id="MobiDB-lite"/>
    </source>
</evidence>
<feature type="non-terminal residue" evidence="2">
    <location>
        <position position="1"/>
    </location>
</feature>
<feature type="compositionally biased region" description="Basic and acidic residues" evidence="1">
    <location>
        <begin position="197"/>
        <end position="209"/>
    </location>
</feature>
<dbReference type="Proteomes" id="UP000266841">
    <property type="component" value="Unassembled WGS sequence"/>
</dbReference>
<protein>
    <submittedName>
        <fullName evidence="2">Uncharacterized protein</fullName>
    </submittedName>
</protein>
<accession>K0TLJ3</accession>
<gene>
    <name evidence="2" type="ORF">THAOC_02921</name>
</gene>
<evidence type="ECO:0000313" key="2">
    <source>
        <dbReference type="EMBL" id="EJK75356.1"/>
    </source>
</evidence>
<sequence>STFARAADHHREARRMTYDGPRTRVARLKSRYEPLSTPPAHAPHLPDRELSPHLRKLLVMEPRVFIISHGRHCVYGTGASFGGGGRHVQNTHPHDRSLCGKSASRWTGTKTKATPNADDLVGRTRADEQTEQRDAWSSSFPSSDEASGNKATSWGTASASRARPPSRRRAREAGSVSKARRSGGGPPRAQPAPSHLARADRDDGRRDLRPLPATEQPARARPSSAADGLPATRRRPPTGRLSGSDSPLAALTATTTAPRTSRPCPASLQGVLPPRPSRPDHERVARDGRGVRGGERRERERGGGLGCAPRALAAQRRFGSGDNFELVEVDGDGLGDDGPSRLLSQLDIGLRAEPIPLLQLKTYISFPKRRSGRSSRACRVSHSSDRAAVARSRHLAQVPFERRPDDGGLALAASAAVISPGKTRAAAGEDDIRPSSTGLAPAASPPAVAVAPRRPGLVPLERLSSWPPAASNLGPVLRAAPTAYLRLLPHPLRRLLSYYLPVDLGLWVAGGPNGPLLSANKVGHVWTSKRVAFCEPDQNWSLKLVFAYLVFT</sequence>
<feature type="compositionally biased region" description="Polar residues" evidence="1">
    <location>
        <begin position="104"/>
        <end position="114"/>
    </location>
</feature>
<name>K0TLJ3_THAOC</name>
<feature type="compositionally biased region" description="Basic and acidic residues" evidence="1">
    <location>
        <begin position="277"/>
        <end position="302"/>
    </location>
</feature>
<feature type="region of interest" description="Disordered" evidence="1">
    <location>
        <begin position="422"/>
        <end position="447"/>
    </location>
</feature>
<dbReference type="AlphaFoldDB" id="K0TLJ3"/>
<feature type="compositionally biased region" description="Low complexity" evidence="1">
    <location>
        <begin position="438"/>
        <end position="447"/>
    </location>
</feature>
<keyword evidence="3" id="KW-1185">Reference proteome</keyword>
<feature type="compositionally biased region" description="Basic and acidic residues" evidence="1">
    <location>
        <begin position="120"/>
        <end position="134"/>
    </location>
</feature>
<dbReference type="EMBL" id="AGNL01002978">
    <property type="protein sequence ID" value="EJK75356.1"/>
    <property type="molecule type" value="Genomic_DNA"/>
</dbReference>
<organism evidence="2 3">
    <name type="scientific">Thalassiosira oceanica</name>
    <name type="common">Marine diatom</name>
    <dbReference type="NCBI Taxonomy" id="159749"/>
    <lineage>
        <taxon>Eukaryota</taxon>
        <taxon>Sar</taxon>
        <taxon>Stramenopiles</taxon>
        <taxon>Ochrophyta</taxon>
        <taxon>Bacillariophyta</taxon>
        <taxon>Coscinodiscophyceae</taxon>
        <taxon>Thalassiosirophycidae</taxon>
        <taxon>Thalassiosirales</taxon>
        <taxon>Thalassiosiraceae</taxon>
        <taxon>Thalassiosira</taxon>
    </lineage>
</organism>